<organism evidence="3 4">
    <name type="scientific">Symbiodinium microadriaticum</name>
    <name type="common">Dinoflagellate</name>
    <name type="synonym">Zooxanthella microadriatica</name>
    <dbReference type="NCBI Taxonomy" id="2951"/>
    <lineage>
        <taxon>Eukaryota</taxon>
        <taxon>Sar</taxon>
        <taxon>Alveolata</taxon>
        <taxon>Dinophyceae</taxon>
        <taxon>Suessiales</taxon>
        <taxon>Symbiodiniaceae</taxon>
        <taxon>Symbiodinium</taxon>
    </lineage>
</organism>
<keyword evidence="4" id="KW-1185">Reference proteome</keyword>
<dbReference type="Proteomes" id="UP000186817">
    <property type="component" value="Unassembled WGS sequence"/>
</dbReference>
<dbReference type="OrthoDB" id="432622at2759"/>
<feature type="transmembrane region" description="Helical" evidence="2">
    <location>
        <begin position="370"/>
        <end position="390"/>
    </location>
</feature>
<evidence type="ECO:0000256" key="1">
    <source>
        <dbReference type="SAM" id="MobiDB-lite"/>
    </source>
</evidence>
<feature type="compositionally biased region" description="Acidic residues" evidence="1">
    <location>
        <begin position="1665"/>
        <end position="1676"/>
    </location>
</feature>
<protein>
    <submittedName>
        <fullName evidence="3">Uncharacterized protein</fullName>
    </submittedName>
</protein>
<feature type="transmembrane region" description="Helical" evidence="2">
    <location>
        <begin position="289"/>
        <end position="311"/>
    </location>
</feature>
<feature type="region of interest" description="Disordered" evidence="1">
    <location>
        <begin position="1665"/>
        <end position="1685"/>
    </location>
</feature>
<feature type="region of interest" description="Disordered" evidence="1">
    <location>
        <begin position="1090"/>
        <end position="1114"/>
    </location>
</feature>
<dbReference type="Gene3D" id="3.60.10.10">
    <property type="entry name" value="Endonuclease/exonuclease/phosphatase"/>
    <property type="match status" value="1"/>
</dbReference>
<feature type="transmembrane region" description="Helical" evidence="2">
    <location>
        <begin position="323"/>
        <end position="344"/>
    </location>
</feature>
<comment type="caution">
    <text evidence="3">The sequence shown here is derived from an EMBL/GenBank/DDBJ whole genome shotgun (WGS) entry which is preliminary data.</text>
</comment>
<evidence type="ECO:0000256" key="2">
    <source>
        <dbReference type="SAM" id="Phobius"/>
    </source>
</evidence>
<dbReference type="EMBL" id="LSRX01001169">
    <property type="protein sequence ID" value="OLP82764.1"/>
    <property type="molecule type" value="Genomic_DNA"/>
</dbReference>
<dbReference type="InterPro" id="IPR050410">
    <property type="entry name" value="CCR4/nocturin_mRNA_transcr"/>
</dbReference>
<evidence type="ECO:0000313" key="3">
    <source>
        <dbReference type="EMBL" id="OLP82764.1"/>
    </source>
</evidence>
<dbReference type="PANTHER" id="PTHR12121:SF36">
    <property type="entry name" value="ENDONUCLEASE_EXONUCLEASE_PHOSPHATASE DOMAIN-CONTAINING PROTEIN"/>
    <property type="match status" value="1"/>
</dbReference>
<reference evidence="3 4" key="1">
    <citation type="submission" date="2016-02" db="EMBL/GenBank/DDBJ databases">
        <title>Genome analysis of coral dinoflagellate symbionts highlights evolutionary adaptations to a symbiotic lifestyle.</title>
        <authorList>
            <person name="Aranda M."/>
            <person name="Li Y."/>
            <person name="Liew Y.J."/>
            <person name="Baumgarten S."/>
            <person name="Simakov O."/>
            <person name="Wilson M."/>
            <person name="Piel J."/>
            <person name="Ashoor H."/>
            <person name="Bougouffa S."/>
            <person name="Bajic V.B."/>
            <person name="Ryu T."/>
            <person name="Ravasi T."/>
            <person name="Bayer T."/>
            <person name="Micklem G."/>
            <person name="Kim H."/>
            <person name="Bhak J."/>
            <person name="Lajeunesse T.C."/>
            <person name="Voolstra C.R."/>
        </authorList>
    </citation>
    <scope>NUCLEOTIDE SEQUENCE [LARGE SCALE GENOMIC DNA]</scope>
    <source>
        <strain evidence="3 4">CCMP2467</strain>
    </source>
</reference>
<proteinExistence type="predicted"/>
<dbReference type="PANTHER" id="PTHR12121">
    <property type="entry name" value="CARBON CATABOLITE REPRESSOR PROTEIN 4"/>
    <property type="match status" value="1"/>
</dbReference>
<keyword evidence="2" id="KW-0472">Membrane</keyword>
<feature type="transmembrane region" description="Helical" evidence="2">
    <location>
        <begin position="232"/>
        <end position="251"/>
    </location>
</feature>
<feature type="region of interest" description="Disordered" evidence="1">
    <location>
        <begin position="52"/>
        <end position="74"/>
    </location>
</feature>
<gene>
    <name evidence="3" type="ORF">AK812_SmicGene36550</name>
</gene>
<feature type="region of interest" description="Disordered" evidence="1">
    <location>
        <begin position="2443"/>
        <end position="2466"/>
    </location>
</feature>
<sequence length="3426" mass="373229">MSASKLEKNIANLERRMREEFKAELAQGLKVQSIRLDAFEAQLQRLQPRPALLQDVNQDEESNKGRAQGEPEQSDLVPVVPVVREAWAEDAEAQEVAVTSAETDPMEPVAFLETSWNLVLVLGYTGAGWCDVVIACLLFLASVATQAFFSWILLSPEFQGDPFSLQIEIATAWRRSVAHDSMHVDLAQTSLISRVCNDDGALILSTDQASLIRQINSFLGYQKSTDFDQEDASRTGVLLAMLCILLWCLYISNEFRTIWLSLEAVAQLPLKRRTDFHDGRFKAMSWPRFCAYFLLRLLRAAISGALLYAGILWLGATTSISDLIVNAVALGAVLSVDEMVFAALMPKKLQIKIQDLEAIKIRYSRCRSQVEAVCIMLALGGVLAWSYVYIVNPLAQDMETVKRAYCFGNQDFVVGMNEDIQLVFGIRTIPHANVSGRTLSQLAVENYIYQEPSMPADYISFQSDVQRFDRMVLQTMEESATGFAYCKDLDTLYILDQPDEEIVNEFVDLYRPYFWSAAAVLNEPRNSTCLDMVSHCNDAEARMLRQVCGVTCGCADPRSYPVYKVPHKGCSRNCLSNAASPEQPICEDIENGAMWKQFWDGYPTVLSSEIGVMLDYNSTLGQWVLQLIGAMQEFGCAALAFHPELAKEPVTQQRWCDGIDELIAPLARICPESCGCTNASHASHIAPSPNGCNPECHALCRDAGLSTPIQNVSTCSEAKAFGLCTIDEFKYKCLRRLLQKTTRTHYSKLGKPASTPTRKCAMKEWVLEFQELPTGPHSSFRDALAARGYEGALFLGPGQEKVGVGLFWQRERASMVDTFPKDQVVPCGMETGSYGNVDLKEAGLRDMDRRLAGFVKLTVDELPTLLCGTHLMTGSRDKEGKIRQQELVTIADLMKAWADPGAGVILCGDFNVNSRGFLEEHIWEGTGYVRDSDTKANRFCWQRSGASPLILRDAFDSCYGDEACSSTRTGTRLETIDYIFFDEEAYTLLDSSKLRCPEQPMPNAEEPSDHIPVCGIAADPVQNVSQLSLAAVVVSACVRRGEVAAVGGWSTSLRVKQAPLRFLLAPLRLQHTLSAVQDVAAVLEVGAGGPERQGQTEDAFQPEPATSKEEKALKVHSSRSSVSVMFLELDLDVAAPVLHWEEHLEEAFILRFGRVRLRTVENNREPELRVPEPAEFPVAAMGCAMAAPAAWCLFEDAGIVLGHGDVLTFGKVALQLQRSTEGHYELAAGIGGIEGSLHTELSRRVAKLSEALQALVTEALEDRAAIEALRRLREASQPRRSRFYSAWEKFEMLGPMQEKSANRSGGDVEEEDTGAVLSPMTEEAFSGYGVNAPCAPAFVSTVLHLQSASLRIFEQRPRGTQSHAVAHASLEGVHFRVQLFRERAAASLLFTSLQLQAASLTLQSRRLLTPRATGGVLLDSSALVPLRAEGCEPLFGVKLQQLAVLYRQRDSDALLQLLRSVLRPLQAAEGAGSSQRPSVSSLDQQQVAETFGLEAKWKCPLFRCWIGAPKVFLPTDPTLRRRRSLGEARCGHLEEQNGVVDFKAMPGEEFIVIDFGHVNLQRTTQSLETLDLKLCEVDLRMAGKTGKLTSVLQLPETKASKGATPTTIRVDATLRQGREGTRFEASLQPSGGEQLQIVLGRSDLTRILDVLAENRSYASFVEEATEVDDSAQEESEASSFVSARETHSARTRSLEAVPSPAPVQASVRARTLATLRSASQLPDLQPKKWPSGETSQDSAGQPFTLQWSNPAVLLIRVQFTESAPVAALALQGSCIFAKLDPDLQLEVSCRSVDIEDLRLRSQNADKSVLCGSSFVLAWRSEAGQRSALSIRLNRATLQVLPMLFADLATWGISAWRLCAWAQCPCEPEQRLPWDASELRPLGVASLLIEVELQSASFRLPTAWAAQQDYFEFCGSPRENGAVFSASLLSCEAGLELTRIALESCKVQRCDAQVPSAVLCSDFGLSAAGRTWNLAPRRSGLILRPVALQPFDLRISTQDIGALLAAASSLARAEAPSAEPIEELLLRDPHAPTAPSSWCLELDGMVGRGEGSRTKHVIDLQILDDRQPGKLLDVRIGLPSIHTEIRTATGQASSLLLRAMALTQDMCQVRLCSEDVLGLCRSLDRRACCKHRPCLAGTQMLELEVESYNRNLRVMEPVVLPIRLDAEYEVLQGTSSFRVSSREKLHLVITPIFIRLVMQLQDELAADVPTAQRQSAYLPLITGLNLTGTACEVAAGCTCIKLPAAKEVPLDALLYEDSAELRSSEGDPALPLRLHLSRHLNAPFMAEPRSWQCGDAELIAQLGQNPAASMGQRLLVTSRVCFANLTDVTLQWRLLRPGSYSRLSDHAPENGEVMEVPQPLPVDASCLGFPEGAGAKPGDGDGDCLAARQAVSLPQSALAGSPSGSMPLALLQVRPASPAGALPAETFTWSEPVPVFFRRHPEPVVPGRRRSTRSSVTSTESGQGDGDLFRRCQNASGSCPLRFRVVEEGGRQTLCAEPPLRLRNSCPVPLLLTFEPELHREELETVPAGAVRVGALAKIFDGLGGFLAVVIAAAGDAADAELGGGGVELCPVRADSNGFLWWELDGSLRHIVLPQGTNAVELRRTEAGVGFRCLRAAALPGRGCQVLQLGPREPLPIFELPMAPTRLSVALIGLGNERSEWSLPLRLPSLMQQGELPVQRWSSSSFEVRSCHLPAEEVLEVRWARAIFPLIARRSAPETEVVIGARRWFVNSTTLPIQLTLPDGSALPHLTAGATLLAHPLHEADAAEAQSCLQRVCGLRGSDPDLSSTISLAFGRDCVNVQLPGAGGFEDVFFPSGEDCVLREEGIALAMTFGLDCSLVSLVPALVVFNCSPQQVGFLWNGQAPAQAEWLNAGQRKALRVPMELSEESSRSLLLPVARDAAPERPKLQVLVNTQHNELLISPPFAVDRAAAGCSAAMSLPSSARPELCRVAVDEAFGAVAVSVAGRECCHRLTCEEGLEAYVDTAPADVARSGGSIYFGVAEPFESSPSVVLVLQRPGPGIARVDVGLSRNNTQAIPATSSLGVPARVDVSVKEHVATVFVSLGHGRVDEEAAQSETLHELQLGGLTLSLAEAPGLQEGLLMGYSPETISVALDGFQVRLRRFANDSEEFKIRIDAVQVDLRPKKARDPQPLVLLASIPRRRALPFLRWSSLRRACSDPAEWRFGLCRLDLGPAEVTVTEAVWQEVGRFLDQAASGPRGLGPQEVAARVGKELPAVPPTSGQRLQVEQFSVEAVSLKVWCSLYLPEATFLPAAFRAAVEFLGLGTETLVVEGAKVRVAAQPWLVGRGGRHLVGSVSSVLDSLSRAYLPQVRRSIFSLVANSNAALGGLLGLRCWRRLFGCARRQTVRSVRPELCALGADGAVRAADGRGAEGSWLSQVDGSIAANPPETTCGRFVGCLRRCCRRRG</sequence>
<dbReference type="GO" id="GO:0000175">
    <property type="term" value="F:3'-5'-RNA exonuclease activity"/>
    <property type="evidence" value="ECO:0007669"/>
    <property type="project" value="TreeGrafter"/>
</dbReference>
<dbReference type="SUPFAM" id="SSF56219">
    <property type="entry name" value="DNase I-like"/>
    <property type="match status" value="1"/>
</dbReference>
<feature type="transmembrane region" description="Helical" evidence="2">
    <location>
        <begin position="132"/>
        <end position="154"/>
    </location>
</feature>
<keyword evidence="2" id="KW-1133">Transmembrane helix</keyword>
<dbReference type="InterPro" id="IPR036691">
    <property type="entry name" value="Endo/exonu/phosph_ase_sf"/>
</dbReference>
<name>A0A1Q9CIM0_SYMMI</name>
<evidence type="ECO:0000313" key="4">
    <source>
        <dbReference type="Proteomes" id="UP000186817"/>
    </source>
</evidence>
<keyword evidence="2" id="KW-0812">Transmembrane</keyword>
<accession>A0A1Q9CIM0</accession>